<dbReference type="EMBL" id="JACCCQ010000001">
    <property type="protein sequence ID" value="NYF58722.1"/>
    <property type="molecule type" value="Genomic_DNA"/>
</dbReference>
<feature type="region of interest" description="Disordered" evidence="1">
    <location>
        <begin position="201"/>
        <end position="223"/>
    </location>
</feature>
<evidence type="ECO:0000313" key="3">
    <source>
        <dbReference type="Proteomes" id="UP000631553"/>
    </source>
</evidence>
<accession>A0ABX2RTS3</accession>
<keyword evidence="3" id="KW-1185">Reference proteome</keyword>
<gene>
    <name evidence="2" type="ORF">HDA35_004553</name>
</gene>
<sequence length="263" mass="28613">MVAPGDVRGTVFIAERYDGYCCGLDGRDGPNLACAQCGRPVATRIDDCSLWQAVWLDPGAVHPVSADASPRQAVGWEDLREHRPGIPPVQPLGQWNPVWEAAVAAALAHLLAVSAGTRVTVPDGLVADTFRRALDALLPPRPPARTLALAGPGLPAVTTDIALVPQHPQTGERWAPSRAADVAPLSWDIWSYLAFHHDRRPVPGAGTMPEDARRDDPPPLTPGPFRPDWAVFLSTLARLPEVRKPWLRDIYDHVKDRPYASPF</sequence>
<proteinExistence type="predicted"/>
<protein>
    <submittedName>
        <fullName evidence="2">Uncharacterized protein</fullName>
    </submittedName>
</protein>
<reference evidence="2 3" key="1">
    <citation type="submission" date="2020-07" db="EMBL/GenBank/DDBJ databases">
        <title>Sequencing the genomes of 1000 actinobacteria strains.</title>
        <authorList>
            <person name="Klenk H.-P."/>
        </authorList>
    </citation>
    <scope>NUCLEOTIDE SEQUENCE [LARGE SCALE GENOMIC DNA]</scope>
    <source>
        <strain evidence="2 3">DSM 43814</strain>
    </source>
</reference>
<evidence type="ECO:0000256" key="1">
    <source>
        <dbReference type="SAM" id="MobiDB-lite"/>
    </source>
</evidence>
<dbReference type="RefSeq" id="WP_257028460.1">
    <property type="nucleotide sequence ID" value="NZ_JACCCQ010000001.1"/>
</dbReference>
<comment type="caution">
    <text evidence="2">The sequence shown here is derived from an EMBL/GenBank/DDBJ whole genome shotgun (WGS) entry which is preliminary data.</text>
</comment>
<name>A0ABX2RTS3_9ACTN</name>
<organism evidence="2 3">
    <name type="scientific">Micromonospora purpureochromogenes</name>
    <dbReference type="NCBI Taxonomy" id="47872"/>
    <lineage>
        <taxon>Bacteria</taxon>
        <taxon>Bacillati</taxon>
        <taxon>Actinomycetota</taxon>
        <taxon>Actinomycetes</taxon>
        <taxon>Micromonosporales</taxon>
        <taxon>Micromonosporaceae</taxon>
        <taxon>Micromonospora</taxon>
    </lineage>
</organism>
<dbReference type="Proteomes" id="UP000631553">
    <property type="component" value="Unassembled WGS sequence"/>
</dbReference>
<evidence type="ECO:0000313" key="2">
    <source>
        <dbReference type="EMBL" id="NYF58722.1"/>
    </source>
</evidence>